<keyword evidence="3" id="KW-0732">Signal</keyword>
<feature type="chain" id="PRO_5040171470" evidence="3">
    <location>
        <begin position="21"/>
        <end position="569"/>
    </location>
</feature>
<protein>
    <submittedName>
        <fullName evidence="4">Uncharacterized protein</fullName>
    </submittedName>
</protein>
<dbReference type="Proteomes" id="UP001154114">
    <property type="component" value="Chromosome 7"/>
</dbReference>
<dbReference type="EMBL" id="LR824010">
    <property type="protein sequence ID" value="CAD0197701.1"/>
    <property type="molecule type" value="Genomic_DNA"/>
</dbReference>
<feature type="transmembrane region" description="Helical" evidence="2">
    <location>
        <begin position="525"/>
        <end position="546"/>
    </location>
</feature>
<dbReference type="AlphaFoldDB" id="A0A9N8KVH5"/>
<evidence type="ECO:0000313" key="4">
    <source>
        <dbReference type="EMBL" id="CAD0197701.1"/>
    </source>
</evidence>
<feature type="region of interest" description="Disordered" evidence="1">
    <location>
        <begin position="389"/>
        <end position="440"/>
    </location>
</feature>
<evidence type="ECO:0000256" key="3">
    <source>
        <dbReference type="SAM" id="SignalP"/>
    </source>
</evidence>
<keyword evidence="2" id="KW-0812">Transmembrane</keyword>
<feature type="region of interest" description="Disordered" evidence="1">
    <location>
        <begin position="316"/>
        <end position="337"/>
    </location>
</feature>
<keyword evidence="5" id="KW-1185">Reference proteome</keyword>
<name>A0A9N8KVH5_CHRIL</name>
<feature type="compositionally biased region" description="Basic and acidic residues" evidence="1">
    <location>
        <begin position="395"/>
        <end position="404"/>
    </location>
</feature>
<evidence type="ECO:0000313" key="5">
    <source>
        <dbReference type="Proteomes" id="UP001154114"/>
    </source>
</evidence>
<feature type="signal peptide" evidence="3">
    <location>
        <begin position="1"/>
        <end position="20"/>
    </location>
</feature>
<evidence type="ECO:0000256" key="1">
    <source>
        <dbReference type="SAM" id="MobiDB-lite"/>
    </source>
</evidence>
<gene>
    <name evidence="4" type="ORF">CINC_LOCUS11981</name>
</gene>
<proteinExistence type="predicted"/>
<evidence type="ECO:0000256" key="2">
    <source>
        <dbReference type="SAM" id="Phobius"/>
    </source>
</evidence>
<feature type="region of interest" description="Disordered" evidence="1">
    <location>
        <begin position="210"/>
        <end position="282"/>
    </location>
</feature>
<keyword evidence="2" id="KW-1133">Transmembrane helix</keyword>
<dbReference type="OrthoDB" id="8185211at2759"/>
<sequence length="569" mass="65250">MKITVRLLVLCGAALAHVAADSEDPTQIEKYDKKIKTYQLDVPGKDPITIIENASESKNLEDKWEDITFKHSDKDDIEIKNLMTHIVHDFDGNRPRCYGPSCQDGYNSEEEEALDEDILTADKLKDYGDFPRDRLQAITALAAKLKKDKLKADRLSSMNSEANDDENNGKVYTTWNRLKVKQHKHPYDDKDGWVSLEPVAWSTSKISKWKPNVKKQKPNHWNDDDDRFPSDDRFHSDDRYHNDDRYQSDERPNSYDRFPTQESNNNYNYKPQKKPSTRPGYINNKLHMASEYESEVPSKPTWAKPSHQASYPLTWAPDEGRRPHKPNCDNNNNNQETYADDDAVYYGMSDSVVTDHRPPNFPYEYEALHQSAGSMQKRPYRRPTQVVYSGGSDYDNDRISRPPHGDGQWVLLSTTKGYRNKKRQRSLNPPAAPADDRSDVSTMTSHQAVALTVLPVDKAHTNMTTSHGGMLEVEKSFQTVEEAKRDMDKKHDLDVAMTQFRPVVNKNKLLKRKIVSNVAPDSSTLLAAVGAGMVPATMAMVVPMMLGRRKREIRTPELQLDNVLYEYRR</sequence>
<accession>A0A9N8KVH5</accession>
<feature type="compositionally biased region" description="Basic and acidic residues" evidence="1">
    <location>
        <begin position="227"/>
        <end position="254"/>
    </location>
</feature>
<organism evidence="4 5">
    <name type="scientific">Chrysodeixis includens</name>
    <name type="common">Soybean looper</name>
    <name type="synonym">Pseudoplusia includens</name>
    <dbReference type="NCBI Taxonomy" id="689277"/>
    <lineage>
        <taxon>Eukaryota</taxon>
        <taxon>Metazoa</taxon>
        <taxon>Ecdysozoa</taxon>
        <taxon>Arthropoda</taxon>
        <taxon>Hexapoda</taxon>
        <taxon>Insecta</taxon>
        <taxon>Pterygota</taxon>
        <taxon>Neoptera</taxon>
        <taxon>Endopterygota</taxon>
        <taxon>Lepidoptera</taxon>
        <taxon>Glossata</taxon>
        <taxon>Ditrysia</taxon>
        <taxon>Noctuoidea</taxon>
        <taxon>Noctuidae</taxon>
        <taxon>Plusiinae</taxon>
        <taxon>Chrysodeixis</taxon>
    </lineage>
</organism>
<reference evidence="4" key="1">
    <citation type="submission" date="2021-12" db="EMBL/GenBank/DDBJ databases">
        <authorList>
            <person name="King R."/>
        </authorList>
    </citation>
    <scope>NUCLEOTIDE SEQUENCE</scope>
</reference>
<keyword evidence="2" id="KW-0472">Membrane</keyword>